<protein>
    <submittedName>
        <fullName evidence="2">Oidioi.mRNA.OKI2018_I69.XSR.g14509.t1.cds</fullName>
    </submittedName>
</protein>
<dbReference type="SUPFAM" id="SSF82199">
    <property type="entry name" value="SET domain"/>
    <property type="match status" value="1"/>
</dbReference>
<accession>A0ABN7SEY8</accession>
<keyword evidence="3" id="KW-1185">Reference proteome</keyword>
<dbReference type="PANTHER" id="PTHR13271:SF34">
    <property type="entry name" value="N-LYSINE METHYLTRANSFERASE SETD6"/>
    <property type="match status" value="1"/>
</dbReference>
<dbReference type="Proteomes" id="UP001158576">
    <property type="component" value="Chromosome XSR"/>
</dbReference>
<proteinExistence type="predicted"/>
<evidence type="ECO:0000259" key="1">
    <source>
        <dbReference type="Pfam" id="PF00856"/>
    </source>
</evidence>
<dbReference type="InterPro" id="IPR050600">
    <property type="entry name" value="SETD3_SETD6_MTase"/>
</dbReference>
<sequence>MLPTSVHRIGKNSVLCKSDLLADAFKRFLDVEKHNWVSLTLSIMAEQCAANSDFKGYLNWLPKKSETLPHYWGKRNENALDLLGLKEQIDDDNERLENDWLLAKKVVEKLPERFGNKSIDVLKEEFKQYSLVVMSYSFEEVKEQEEDLFCEKEETEEHKFRMMMPVGDLLNHTADNNARIEIDDDTGDHTINATKKIKSGEEIFNTFGNMSNSRLLHMYGFAEEANDADDAYLSPESIESGIYEYESKIPAIKAKIKLLQNHGFMDEVRVSKDEELVESFRVLLAIIVMEKPAFNKMLRRIKAVCTFLPFFITWMERPDYEWSSIYYELLDQYLEHSYKSDNIEQVWQALADSGINFATYAVVFGIGYSSFKRIIAVNNRKFVSNILYNNGRKTLLFRSITVDGKRGEWVELPVKNCMFHCGEFNAISKRLLPPEKIALCEDINGTKHDSQYGYSHVSFRSTDNESEGNKSPWNSLDPTKKYKDGDLIYFVRNGALANEELFNECFASFEFSGQPSIICLPETQFQE</sequence>
<dbReference type="Pfam" id="PF00856">
    <property type="entry name" value="SET"/>
    <property type="match status" value="1"/>
</dbReference>
<dbReference type="InterPro" id="IPR046341">
    <property type="entry name" value="SET_dom_sf"/>
</dbReference>
<name>A0ABN7SEY8_OIKDI</name>
<evidence type="ECO:0000313" key="3">
    <source>
        <dbReference type="Proteomes" id="UP001158576"/>
    </source>
</evidence>
<feature type="domain" description="SET" evidence="1">
    <location>
        <begin position="121"/>
        <end position="208"/>
    </location>
</feature>
<reference evidence="2 3" key="1">
    <citation type="submission" date="2021-04" db="EMBL/GenBank/DDBJ databases">
        <authorList>
            <person name="Bliznina A."/>
        </authorList>
    </citation>
    <scope>NUCLEOTIDE SEQUENCE [LARGE SCALE GENOMIC DNA]</scope>
</reference>
<dbReference type="Gene3D" id="3.90.1410.10">
    <property type="entry name" value="set domain protein methyltransferase, domain 1"/>
    <property type="match status" value="1"/>
</dbReference>
<dbReference type="PANTHER" id="PTHR13271">
    <property type="entry name" value="UNCHARACTERIZED PUTATIVE METHYLTRANSFERASE"/>
    <property type="match status" value="1"/>
</dbReference>
<evidence type="ECO:0000313" key="2">
    <source>
        <dbReference type="EMBL" id="CAG5096188.1"/>
    </source>
</evidence>
<dbReference type="InterPro" id="IPR001214">
    <property type="entry name" value="SET_dom"/>
</dbReference>
<gene>
    <name evidence="2" type="ORF">OKIOD_LOCUS6067</name>
</gene>
<organism evidence="2 3">
    <name type="scientific">Oikopleura dioica</name>
    <name type="common">Tunicate</name>
    <dbReference type="NCBI Taxonomy" id="34765"/>
    <lineage>
        <taxon>Eukaryota</taxon>
        <taxon>Metazoa</taxon>
        <taxon>Chordata</taxon>
        <taxon>Tunicata</taxon>
        <taxon>Appendicularia</taxon>
        <taxon>Copelata</taxon>
        <taxon>Oikopleuridae</taxon>
        <taxon>Oikopleura</taxon>
    </lineage>
</organism>
<dbReference type="EMBL" id="OU015569">
    <property type="protein sequence ID" value="CAG5096188.1"/>
    <property type="molecule type" value="Genomic_DNA"/>
</dbReference>